<dbReference type="SUPFAM" id="SSF52540">
    <property type="entry name" value="P-loop containing nucleoside triphosphate hydrolases"/>
    <property type="match status" value="1"/>
</dbReference>
<name>A0A1H6UF89_9GAMM</name>
<evidence type="ECO:0000313" key="1">
    <source>
        <dbReference type="EMBL" id="SEI86805.1"/>
    </source>
</evidence>
<accession>A0A1H6UF89</accession>
<dbReference type="STRING" id="64971.SAMN05421831_11419"/>
<dbReference type="OrthoDB" id="547265at2"/>
<keyword evidence="2" id="KW-1185">Reference proteome</keyword>
<dbReference type="Proteomes" id="UP000242999">
    <property type="component" value="Unassembled WGS sequence"/>
</dbReference>
<gene>
    <name evidence="1" type="ORF">SAMN05421831_11419</name>
</gene>
<dbReference type="AlphaFoldDB" id="A0A1H6UF89"/>
<protein>
    <recommendedName>
        <fullName evidence="3">Sulfotransferase domain-containing protein</fullName>
    </recommendedName>
</protein>
<evidence type="ECO:0000313" key="2">
    <source>
        <dbReference type="Proteomes" id="UP000242999"/>
    </source>
</evidence>
<evidence type="ECO:0008006" key="3">
    <source>
        <dbReference type="Google" id="ProtNLM"/>
    </source>
</evidence>
<proteinExistence type="predicted"/>
<dbReference type="InterPro" id="IPR027417">
    <property type="entry name" value="P-loop_NTPase"/>
</dbReference>
<dbReference type="RefSeq" id="WP_093311872.1">
    <property type="nucleotide sequence ID" value="NZ_FNYH01000014.1"/>
</dbReference>
<sequence length="328" mass="38406">MKNNFIHIGLMKTGTTYMQNVWFQSKDHCLCWRGMEDFIYFIRDKTIGLDRDPNEVQIRFDNASVDGQSVVVSHESLSTAYLNEPENSYFIRPYIDETAYLLSLLKISETILIVVRDPLSWIRSIYSQSIKQGGYTDAQDFVNQQSMFIQSSLDIKYLCDAYSRHFAKIIILPFELMKDDLHGFWKILSKHTGCEIPEERLIYGFKKLNTKLTNLQIQILAHLNKRRHLTHQLSKKYSGPEAALESAIISDKKNNLLVCRRLTENMPKGKELEFASKLDINLEPQKDFYQFKLSHQLKSNIQQNMINYLESSNYIPEELKSYISRYQV</sequence>
<dbReference type="Gene3D" id="3.40.50.300">
    <property type="entry name" value="P-loop containing nucleotide triphosphate hydrolases"/>
    <property type="match status" value="1"/>
</dbReference>
<reference evidence="2" key="1">
    <citation type="submission" date="2016-10" db="EMBL/GenBank/DDBJ databases">
        <authorList>
            <person name="Varghese N."/>
            <person name="Submissions S."/>
        </authorList>
    </citation>
    <scope>NUCLEOTIDE SEQUENCE [LARGE SCALE GENOMIC DNA]</scope>
    <source>
        <strain evidence="2">DSM 7165</strain>
    </source>
</reference>
<dbReference type="EMBL" id="FNYH01000014">
    <property type="protein sequence ID" value="SEI86805.1"/>
    <property type="molecule type" value="Genomic_DNA"/>
</dbReference>
<organism evidence="1 2">
    <name type="scientific">Allopseudospirillum japonicum</name>
    <dbReference type="NCBI Taxonomy" id="64971"/>
    <lineage>
        <taxon>Bacteria</taxon>
        <taxon>Pseudomonadati</taxon>
        <taxon>Pseudomonadota</taxon>
        <taxon>Gammaproteobacteria</taxon>
        <taxon>Oceanospirillales</taxon>
        <taxon>Oceanospirillaceae</taxon>
        <taxon>Allopseudospirillum</taxon>
    </lineage>
</organism>